<name>A0ABN3LSZ0_9ACTN</name>
<reference evidence="2 3" key="1">
    <citation type="journal article" date="2019" name="Int. J. Syst. Evol. Microbiol.">
        <title>The Global Catalogue of Microorganisms (GCM) 10K type strain sequencing project: providing services to taxonomists for standard genome sequencing and annotation.</title>
        <authorList>
            <consortium name="The Broad Institute Genomics Platform"/>
            <consortium name="The Broad Institute Genome Sequencing Center for Infectious Disease"/>
            <person name="Wu L."/>
            <person name="Ma J."/>
        </authorList>
    </citation>
    <scope>NUCLEOTIDE SEQUENCE [LARGE SCALE GENOMIC DNA]</scope>
    <source>
        <strain evidence="2 3">JCM 6307</strain>
    </source>
</reference>
<proteinExistence type="predicted"/>
<sequence>MTDAPQDAAPQDAAAPGPVLPDSLPPGRIEVDDDWFPDPLAGVPAAVIDLVGAYDHDTAGGCG</sequence>
<gene>
    <name evidence="2" type="ORF">GCM10010406_27310</name>
</gene>
<dbReference type="Proteomes" id="UP001501358">
    <property type="component" value="Unassembled WGS sequence"/>
</dbReference>
<dbReference type="EMBL" id="BAAATA010000013">
    <property type="protein sequence ID" value="GAA2489671.1"/>
    <property type="molecule type" value="Genomic_DNA"/>
</dbReference>
<comment type="caution">
    <text evidence="2">The sequence shown here is derived from an EMBL/GenBank/DDBJ whole genome shotgun (WGS) entry which is preliminary data.</text>
</comment>
<feature type="region of interest" description="Disordered" evidence="1">
    <location>
        <begin position="1"/>
        <end position="30"/>
    </location>
</feature>
<protein>
    <submittedName>
        <fullName evidence="2">Uncharacterized protein</fullName>
    </submittedName>
</protein>
<feature type="compositionally biased region" description="Low complexity" evidence="1">
    <location>
        <begin position="1"/>
        <end position="16"/>
    </location>
</feature>
<evidence type="ECO:0000256" key="1">
    <source>
        <dbReference type="SAM" id="MobiDB-lite"/>
    </source>
</evidence>
<evidence type="ECO:0000313" key="2">
    <source>
        <dbReference type="EMBL" id="GAA2489671.1"/>
    </source>
</evidence>
<evidence type="ECO:0000313" key="3">
    <source>
        <dbReference type="Proteomes" id="UP001501358"/>
    </source>
</evidence>
<organism evidence="2 3">
    <name type="scientific">Streptomyces thermolineatus</name>
    <dbReference type="NCBI Taxonomy" id="44033"/>
    <lineage>
        <taxon>Bacteria</taxon>
        <taxon>Bacillati</taxon>
        <taxon>Actinomycetota</taxon>
        <taxon>Actinomycetes</taxon>
        <taxon>Kitasatosporales</taxon>
        <taxon>Streptomycetaceae</taxon>
        <taxon>Streptomyces</taxon>
    </lineage>
</organism>
<keyword evidence="3" id="KW-1185">Reference proteome</keyword>
<accession>A0ABN3LSZ0</accession>
<dbReference type="RefSeq" id="WP_344383458.1">
    <property type="nucleotide sequence ID" value="NZ_BAAATA010000013.1"/>
</dbReference>